<gene>
    <name evidence="1" type="ORF">DJ535_01140</name>
</gene>
<sequence>MYSPYIAFNIAFMREDCPFLRYFFTLPLCGDGNARSLQDNSKIRGYLLLLMSGGRGWLPV</sequence>
<accession>A0ABY2Q246</accession>
<dbReference type="EMBL" id="QFVP01000001">
    <property type="protein sequence ID" value="THE42484.1"/>
    <property type="molecule type" value="Genomic_DNA"/>
</dbReference>
<evidence type="ECO:0000313" key="1">
    <source>
        <dbReference type="EMBL" id="THE42484.1"/>
    </source>
</evidence>
<comment type="caution">
    <text evidence="1">The sequence shown here is derived from an EMBL/GenBank/DDBJ whole genome shotgun (WGS) entry which is preliminary data.</text>
</comment>
<name>A0ABY2Q246_9ENTR</name>
<evidence type="ECO:0000313" key="2">
    <source>
        <dbReference type="Proteomes" id="UP000306790"/>
    </source>
</evidence>
<protein>
    <submittedName>
        <fullName evidence="1">Uncharacterized protein</fullName>
    </submittedName>
</protein>
<keyword evidence="2" id="KW-1185">Reference proteome</keyword>
<reference evidence="1 2" key="1">
    <citation type="submission" date="2018-05" db="EMBL/GenBank/DDBJ databases">
        <title>Isolation and genomic analyses of lactose-positive bacteria from faecal samples of preterm neonates.</title>
        <authorList>
            <person name="Chen Y."/>
            <person name="Brook T.C."/>
            <person name="O'Neill I."/>
            <person name="Soe C.Z."/>
            <person name="Hall L.J."/>
            <person name="Hoyles L."/>
        </authorList>
    </citation>
    <scope>NUCLEOTIDE SEQUENCE [LARGE SCALE GENOMIC DNA]</scope>
    <source>
        <strain evidence="1 2">P080C CL</strain>
    </source>
</reference>
<organism evidence="1 2">
    <name type="scientific">Citrobacter murliniae</name>
    <dbReference type="NCBI Taxonomy" id="67829"/>
    <lineage>
        <taxon>Bacteria</taxon>
        <taxon>Pseudomonadati</taxon>
        <taxon>Pseudomonadota</taxon>
        <taxon>Gammaproteobacteria</taxon>
        <taxon>Enterobacterales</taxon>
        <taxon>Enterobacteriaceae</taxon>
        <taxon>Citrobacter</taxon>
        <taxon>Citrobacter freundii complex</taxon>
    </lineage>
</organism>
<dbReference type="Proteomes" id="UP000306790">
    <property type="component" value="Unassembled WGS sequence"/>
</dbReference>
<proteinExistence type="predicted"/>